<dbReference type="GO" id="GO:1990904">
    <property type="term" value="C:ribonucleoprotein complex"/>
    <property type="evidence" value="ECO:0007669"/>
    <property type="project" value="UniProtKB-KW"/>
</dbReference>
<keyword evidence="5" id="KW-0687">Ribonucleoprotein</keyword>
<dbReference type="SMART" id="SM00978">
    <property type="entry name" value="Tim44"/>
    <property type="match status" value="1"/>
</dbReference>
<organism evidence="12">
    <name type="scientific">Camponotus floridanus</name>
    <name type="common">Florida carpenter ant</name>
    <dbReference type="NCBI Taxonomy" id="104421"/>
    <lineage>
        <taxon>Eukaryota</taxon>
        <taxon>Metazoa</taxon>
        <taxon>Ecdysozoa</taxon>
        <taxon>Arthropoda</taxon>
        <taxon>Hexapoda</taxon>
        <taxon>Insecta</taxon>
        <taxon>Pterygota</taxon>
        <taxon>Neoptera</taxon>
        <taxon>Endopterygota</taxon>
        <taxon>Hymenoptera</taxon>
        <taxon>Apocrita</taxon>
        <taxon>Aculeata</taxon>
        <taxon>Formicoidea</taxon>
        <taxon>Formicidae</taxon>
        <taxon>Formicinae</taxon>
        <taxon>Camponotus</taxon>
    </lineage>
</organism>
<evidence type="ECO:0000256" key="4">
    <source>
        <dbReference type="ARBA" id="ARBA00023128"/>
    </source>
</evidence>
<dbReference type="PANTHER" id="PTHR28554:SF1">
    <property type="entry name" value="LARGE RIBOSOMAL SUBUNIT PROTEIN ML45"/>
    <property type="match status" value="1"/>
</dbReference>
<evidence type="ECO:0000256" key="5">
    <source>
        <dbReference type="ARBA" id="ARBA00023274"/>
    </source>
</evidence>
<feature type="domain" description="Tim44-like" evidence="10">
    <location>
        <begin position="5"/>
        <end position="149"/>
    </location>
</feature>
<dbReference type="InterPro" id="IPR051975">
    <property type="entry name" value="mtLSU_mL45"/>
</dbReference>
<evidence type="ECO:0000256" key="3">
    <source>
        <dbReference type="ARBA" id="ARBA00022980"/>
    </source>
</evidence>
<dbReference type="STRING" id="104421.E2A5T1"/>
<dbReference type="InParanoid" id="E2A5T1"/>
<dbReference type="PANTHER" id="PTHR28554">
    <property type="entry name" value="39S RIBOSOMAL PROTEIN L45, MITOCHONDRIAL"/>
    <property type="match status" value="1"/>
</dbReference>
<evidence type="ECO:0000313" key="11">
    <source>
        <dbReference type="EMBL" id="EFN71203.1"/>
    </source>
</evidence>
<name>E2A5T1_CAMFO</name>
<sequence>MLKYVNSVFTYGKFIQTSYFLEEATEIYQKAHEALAAKKKGMLIKYVTESAYPKMIHNLMDKTIHWKFLESLEPARVVHARTTDVITKENVFAQLTVRFHTQQILAVYDRFGRLIQGSEILRKDVLEYIVFEKHLANEYGAWRIHGKIIPSWMTPTDIAESTYVLKNSEEKYDPEPSEPHPVETTLVEEKDTKNVTSAQSS</sequence>
<keyword evidence="3 11" id="KW-0689">Ribosomal protein</keyword>
<keyword evidence="12" id="KW-1185">Reference proteome</keyword>
<dbReference type="InterPro" id="IPR007379">
    <property type="entry name" value="Tim44-like_dom"/>
</dbReference>
<comment type="subcellular location">
    <subcellularLocation>
        <location evidence="1">Mitochondrion</location>
    </subcellularLocation>
</comment>
<comment type="similarity">
    <text evidence="6">Belongs to the mitochondrion-specific ribosomal protein mL45 family.</text>
</comment>
<keyword evidence="2" id="KW-0809">Transit peptide</keyword>
<evidence type="ECO:0000256" key="8">
    <source>
        <dbReference type="ARBA" id="ARBA00043031"/>
    </source>
</evidence>
<dbReference type="AlphaFoldDB" id="E2A5T1"/>
<dbReference type="GO" id="GO:0005739">
    <property type="term" value="C:mitochondrion"/>
    <property type="evidence" value="ECO:0007669"/>
    <property type="project" value="UniProtKB-SubCell"/>
</dbReference>
<evidence type="ECO:0000259" key="10">
    <source>
        <dbReference type="SMART" id="SM00978"/>
    </source>
</evidence>
<evidence type="ECO:0000256" key="2">
    <source>
        <dbReference type="ARBA" id="ARBA00022946"/>
    </source>
</evidence>
<feature type="region of interest" description="Disordered" evidence="9">
    <location>
        <begin position="169"/>
        <end position="201"/>
    </location>
</feature>
<keyword evidence="4" id="KW-0496">Mitochondrion</keyword>
<reference evidence="11 12" key="1">
    <citation type="journal article" date="2010" name="Science">
        <title>Genomic comparison of the ants Camponotus floridanus and Harpegnathos saltator.</title>
        <authorList>
            <person name="Bonasio R."/>
            <person name="Zhang G."/>
            <person name="Ye C."/>
            <person name="Mutti N.S."/>
            <person name="Fang X."/>
            <person name="Qin N."/>
            <person name="Donahue G."/>
            <person name="Yang P."/>
            <person name="Li Q."/>
            <person name="Li C."/>
            <person name="Zhang P."/>
            <person name="Huang Z."/>
            <person name="Berger S.L."/>
            <person name="Reinberg D."/>
            <person name="Wang J."/>
            <person name="Liebig J."/>
        </authorList>
    </citation>
    <scope>NUCLEOTIDE SEQUENCE [LARGE SCALE GENOMIC DNA]</scope>
    <source>
        <strain evidence="12">C129</strain>
    </source>
</reference>
<dbReference type="Proteomes" id="UP000000311">
    <property type="component" value="Unassembled WGS sequence"/>
</dbReference>
<accession>E2A5T1</accession>
<dbReference type="Pfam" id="PF04280">
    <property type="entry name" value="Tim44"/>
    <property type="match status" value="1"/>
</dbReference>
<dbReference type="SUPFAM" id="SSF54427">
    <property type="entry name" value="NTF2-like"/>
    <property type="match status" value="1"/>
</dbReference>
<proteinExistence type="inferred from homology"/>
<dbReference type="Gene3D" id="3.10.450.240">
    <property type="match status" value="1"/>
</dbReference>
<dbReference type="GO" id="GO:0005840">
    <property type="term" value="C:ribosome"/>
    <property type="evidence" value="ECO:0007669"/>
    <property type="project" value="UniProtKB-KW"/>
</dbReference>
<gene>
    <name evidence="11" type="ORF">EAG_13506</name>
</gene>
<evidence type="ECO:0000256" key="6">
    <source>
        <dbReference type="ARBA" id="ARBA00038073"/>
    </source>
</evidence>
<feature type="compositionally biased region" description="Basic and acidic residues" evidence="9">
    <location>
        <begin position="169"/>
        <end position="193"/>
    </location>
</feature>
<dbReference type="OMA" id="TESAYPK"/>
<dbReference type="FunFam" id="3.10.450.240:FF:000003">
    <property type="entry name" value="39S ribosomal protein L45, mitochondrial"/>
    <property type="match status" value="1"/>
</dbReference>
<evidence type="ECO:0000313" key="12">
    <source>
        <dbReference type="Proteomes" id="UP000000311"/>
    </source>
</evidence>
<dbReference type="InterPro" id="IPR032710">
    <property type="entry name" value="NTF2-like_dom_sf"/>
</dbReference>
<evidence type="ECO:0000256" key="9">
    <source>
        <dbReference type="SAM" id="MobiDB-lite"/>
    </source>
</evidence>
<dbReference type="EMBL" id="GL437059">
    <property type="protein sequence ID" value="EFN71203.1"/>
    <property type="molecule type" value="Genomic_DNA"/>
</dbReference>
<dbReference type="OrthoDB" id="19619at2759"/>
<evidence type="ECO:0000256" key="7">
    <source>
        <dbReference type="ARBA" id="ARBA00039448"/>
    </source>
</evidence>
<protein>
    <recommendedName>
        <fullName evidence="7">Large ribosomal subunit protein mL45</fullName>
    </recommendedName>
    <alternativeName>
        <fullName evidence="8">39S ribosomal protein L45, mitochondrial</fullName>
    </alternativeName>
</protein>
<evidence type="ECO:0000256" key="1">
    <source>
        <dbReference type="ARBA" id="ARBA00004173"/>
    </source>
</evidence>